<comment type="caution">
    <text evidence="1">The sequence shown here is derived from an EMBL/GenBank/DDBJ whole genome shotgun (WGS) entry which is preliminary data.</text>
</comment>
<gene>
    <name evidence="1" type="ORF">EXY23_05795</name>
</gene>
<keyword evidence="2" id="KW-1185">Reference proteome</keyword>
<evidence type="ECO:0000313" key="1">
    <source>
        <dbReference type="EMBL" id="TCZ64883.1"/>
    </source>
</evidence>
<organism evidence="1 2">
    <name type="scientific">Roseicella aquatilis</name>
    <dbReference type="NCBI Taxonomy" id="2527868"/>
    <lineage>
        <taxon>Bacteria</taxon>
        <taxon>Pseudomonadati</taxon>
        <taxon>Pseudomonadota</taxon>
        <taxon>Alphaproteobacteria</taxon>
        <taxon>Acetobacterales</taxon>
        <taxon>Roseomonadaceae</taxon>
        <taxon>Roseicella</taxon>
    </lineage>
</organism>
<evidence type="ECO:0000313" key="2">
    <source>
        <dbReference type="Proteomes" id="UP000295023"/>
    </source>
</evidence>
<sequence>MSIQGQTLTVDVPVTFRVSIACPAGTEAEIRAAAQGLARVAVEHLAHVGAAQIDAFNEVNRLHPHGQGRVQSVSASVQAAG</sequence>
<reference evidence="1 2" key="1">
    <citation type="submission" date="2019-03" db="EMBL/GenBank/DDBJ databases">
        <title>Paracraurococcus aquatilis NE82 genome sequence.</title>
        <authorList>
            <person name="Zhao Y."/>
            <person name="Du Z."/>
        </authorList>
    </citation>
    <scope>NUCLEOTIDE SEQUENCE [LARGE SCALE GENOMIC DNA]</scope>
    <source>
        <strain evidence="1 2">NE82</strain>
    </source>
</reference>
<name>A0A4R4DTE2_9PROT</name>
<protein>
    <submittedName>
        <fullName evidence="1">Uncharacterized protein</fullName>
    </submittedName>
</protein>
<accession>A0A4R4DTE2</accession>
<dbReference type="AlphaFoldDB" id="A0A4R4DTE2"/>
<dbReference type="EMBL" id="SKBM01000004">
    <property type="protein sequence ID" value="TCZ64883.1"/>
    <property type="molecule type" value="Genomic_DNA"/>
</dbReference>
<dbReference type="Proteomes" id="UP000295023">
    <property type="component" value="Unassembled WGS sequence"/>
</dbReference>
<proteinExistence type="predicted"/>